<feature type="region of interest" description="Disordered" evidence="1">
    <location>
        <begin position="45"/>
        <end position="67"/>
    </location>
</feature>
<evidence type="ECO:0000313" key="3">
    <source>
        <dbReference type="Proteomes" id="UP000719412"/>
    </source>
</evidence>
<gene>
    <name evidence="2" type="ORF">GEV33_007239</name>
</gene>
<accession>A0A8J6HJN5</accession>
<keyword evidence="3" id="KW-1185">Reference proteome</keyword>
<reference evidence="2" key="2">
    <citation type="submission" date="2021-08" db="EMBL/GenBank/DDBJ databases">
        <authorList>
            <person name="Eriksson T."/>
        </authorList>
    </citation>
    <scope>NUCLEOTIDE SEQUENCE</scope>
    <source>
        <strain evidence="2">Stoneville</strain>
        <tissue evidence="2">Whole head</tissue>
    </source>
</reference>
<protein>
    <submittedName>
        <fullName evidence="2">Uncharacterized protein</fullName>
    </submittedName>
</protein>
<name>A0A8J6HJN5_TENMO</name>
<dbReference type="Proteomes" id="UP000719412">
    <property type="component" value="Unassembled WGS sequence"/>
</dbReference>
<evidence type="ECO:0000256" key="1">
    <source>
        <dbReference type="SAM" id="MobiDB-lite"/>
    </source>
</evidence>
<dbReference type="AlphaFoldDB" id="A0A8J6HJN5"/>
<evidence type="ECO:0000313" key="2">
    <source>
        <dbReference type="EMBL" id="KAH0815552.1"/>
    </source>
</evidence>
<reference evidence="2" key="1">
    <citation type="journal article" date="2020" name="J Insects Food Feed">
        <title>The yellow mealworm (Tenebrio molitor) genome: a resource for the emerging insects as food and feed industry.</title>
        <authorList>
            <person name="Eriksson T."/>
            <person name="Andere A."/>
            <person name="Kelstrup H."/>
            <person name="Emery V."/>
            <person name="Picard C."/>
        </authorList>
    </citation>
    <scope>NUCLEOTIDE SEQUENCE</scope>
    <source>
        <strain evidence="2">Stoneville</strain>
        <tissue evidence="2">Whole head</tissue>
    </source>
</reference>
<dbReference type="EMBL" id="JABDTM020022956">
    <property type="protein sequence ID" value="KAH0815552.1"/>
    <property type="molecule type" value="Genomic_DNA"/>
</dbReference>
<comment type="caution">
    <text evidence="2">The sequence shown here is derived from an EMBL/GenBank/DDBJ whole genome shotgun (WGS) entry which is preliminary data.</text>
</comment>
<proteinExistence type="predicted"/>
<organism evidence="2 3">
    <name type="scientific">Tenebrio molitor</name>
    <name type="common">Yellow mealworm beetle</name>
    <dbReference type="NCBI Taxonomy" id="7067"/>
    <lineage>
        <taxon>Eukaryota</taxon>
        <taxon>Metazoa</taxon>
        <taxon>Ecdysozoa</taxon>
        <taxon>Arthropoda</taxon>
        <taxon>Hexapoda</taxon>
        <taxon>Insecta</taxon>
        <taxon>Pterygota</taxon>
        <taxon>Neoptera</taxon>
        <taxon>Endopterygota</taxon>
        <taxon>Coleoptera</taxon>
        <taxon>Polyphaga</taxon>
        <taxon>Cucujiformia</taxon>
        <taxon>Tenebrionidae</taxon>
        <taxon>Tenebrio</taxon>
    </lineage>
</organism>
<sequence length="346" mass="37651">MNILKHFCCFSVRWSEAAQGQDSRVSITLASARCATWWADRPSPVLTSEDYRRPSPSANRETRRKIGEERHYSYETLTCIAESEYGNGTSRPGSPSCSDEYTEEKTVSQWCEEKKSVTGDCHTVVHPVSGAKRAKELCDEGGNVVTGETTGETGDLRGEHPTYSETNLESFPYWELTNGSSGGRFKSNSDQSVITLVTCPACATTILATLVKRIPDPTARKGSSYSSKPCGWCAVSSPCGKFERTLPTPLREDFGPNAKARDAIEVDSCEAFPLPEGIGNPPSPPPRLRPQPSYVEVKRKPCVGLIVDAPETSVAPVSSLESSAPLKGLCHQIPERLGKDTLLYGP</sequence>